<organism evidence="2 3">
    <name type="scientific">Janibacter indicus</name>
    <dbReference type="NCBI Taxonomy" id="857417"/>
    <lineage>
        <taxon>Bacteria</taxon>
        <taxon>Bacillati</taxon>
        <taxon>Actinomycetota</taxon>
        <taxon>Actinomycetes</taxon>
        <taxon>Micrococcales</taxon>
        <taxon>Intrasporangiaceae</taxon>
        <taxon>Janibacter</taxon>
    </lineage>
</organism>
<evidence type="ECO:0000256" key="1">
    <source>
        <dbReference type="SAM" id="MobiDB-lite"/>
    </source>
</evidence>
<protein>
    <recommendedName>
        <fullName evidence="4">Lipoprotein</fullName>
    </recommendedName>
</protein>
<evidence type="ECO:0000313" key="3">
    <source>
        <dbReference type="Proteomes" id="UP000192634"/>
    </source>
</evidence>
<proteinExistence type="predicted"/>
<gene>
    <name evidence="2" type="ORF">SAMN06296429_105263</name>
</gene>
<dbReference type="RefSeq" id="WP_143445495.1">
    <property type="nucleotide sequence ID" value="NZ_FWXN01000005.1"/>
</dbReference>
<reference evidence="2 3" key="1">
    <citation type="submission" date="2017-04" db="EMBL/GenBank/DDBJ databases">
        <authorList>
            <person name="Afonso C.L."/>
            <person name="Miller P.J."/>
            <person name="Scott M.A."/>
            <person name="Spackman E."/>
            <person name="Goraichik I."/>
            <person name="Dimitrov K.M."/>
            <person name="Suarez D.L."/>
            <person name="Swayne D.E."/>
        </authorList>
    </citation>
    <scope>NUCLEOTIDE SEQUENCE [LARGE SCALE GENOMIC DNA]</scope>
    <source>
        <strain evidence="2 3">CGMCC 1.12511</strain>
    </source>
</reference>
<evidence type="ECO:0008006" key="4">
    <source>
        <dbReference type="Google" id="ProtNLM"/>
    </source>
</evidence>
<name>A0A1W2AFH2_9MICO</name>
<sequence length="211" mass="21814">MRLPLRAVSHVAATGLLAACAQTTADPRSTSPSSSLSTAMPTSVPAAKGEVTALAMVIEKDDGPQACLGGVQESLPPQCDGPRLEGFQWSDVTSDEASGVKWAQPVRVTGTWDGTTLTLTEPAADEARPDTTAGPAPRTTCDDAERIHDEIWRDEDSLPPGALSGYPGSGCVELFVTYDDGSIQRALDAKYGDGVVVQSALRPVGSGSSTG</sequence>
<accession>A0A1W2AFH2</accession>
<dbReference type="Proteomes" id="UP000192634">
    <property type="component" value="Unassembled WGS sequence"/>
</dbReference>
<feature type="compositionally biased region" description="Low complexity" evidence="1">
    <location>
        <begin position="24"/>
        <end position="43"/>
    </location>
</feature>
<evidence type="ECO:0000313" key="2">
    <source>
        <dbReference type="EMBL" id="SMC59447.1"/>
    </source>
</evidence>
<dbReference type="PROSITE" id="PS51257">
    <property type="entry name" value="PROKAR_LIPOPROTEIN"/>
    <property type="match status" value="1"/>
</dbReference>
<dbReference type="OrthoDB" id="5178481at2"/>
<feature type="region of interest" description="Disordered" evidence="1">
    <location>
        <begin position="24"/>
        <end position="44"/>
    </location>
</feature>
<dbReference type="AlphaFoldDB" id="A0A1W2AFH2"/>
<dbReference type="EMBL" id="FWXN01000005">
    <property type="protein sequence ID" value="SMC59447.1"/>
    <property type="molecule type" value="Genomic_DNA"/>
</dbReference>